<comment type="caution">
    <text evidence="10">Lacks conserved residue(s) required for the propagation of feature annotation.</text>
</comment>
<name>A0A0R1HIP8_9LACO</name>
<dbReference type="InterPro" id="IPR008144">
    <property type="entry name" value="Guanylate_kin-like_dom"/>
</dbReference>
<dbReference type="InterPro" id="IPR018022">
    <property type="entry name" value="IPT"/>
</dbReference>
<evidence type="ECO:0000256" key="4">
    <source>
        <dbReference type="ARBA" id="ARBA00022679"/>
    </source>
</evidence>
<dbReference type="EC" id="2.5.1.75" evidence="10"/>
<dbReference type="EMBL" id="AZDI01000001">
    <property type="protein sequence ID" value="KRK46469.1"/>
    <property type="molecule type" value="Genomic_DNA"/>
</dbReference>
<dbReference type="Gene3D" id="3.40.50.300">
    <property type="entry name" value="P-loop containing nucleotide triphosphate hydrolases"/>
    <property type="match status" value="1"/>
</dbReference>
<evidence type="ECO:0000313" key="12">
    <source>
        <dbReference type="EMBL" id="KRK46469.1"/>
    </source>
</evidence>
<evidence type="ECO:0000313" key="13">
    <source>
        <dbReference type="Proteomes" id="UP000051450"/>
    </source>
</evidence>
<evidence type="ECO:0000259" key="11">
    <source>
        <dbReference type="PROSITE" id="PS50052"/>
    </source>
</evidence>
<feature type="binding site" evidence="10">
    <location>
        <begin position="10"/>
        <end position="17"/>
    </location>
    <ligand>
        <name>ATP</name>
        <dbReference type="ChEBI" id="CHEBI:30616"/>
    </ligand>
</feature>
<dbReference type="HAMAP" id="MF_00185">
    <property type="entry name" value="IPP_trans"/>
    <property type="match status" value="1"/>
</dbReference>
<dbReference type="SUPFAM" id="SSF52540">
    <property type="entry name" value="P-loop containing nucleoside triphosphate hydrolases"/>
    <property type="match status" value="2"/>
</dbReference>
<protein>
    <recommendedName>
        <fullName evidence="10">tRNA dimethylallyltransferase</fullName>
        <ecNumber evidence="10">2.5.1.75</ecNumber>
    </recommendedName>
    <alternativeName>
        <fullName evidence="10">Dimethylallyl diphosphate:tRNA dimethylallyltransferase</fullName>
        <shortName evidence="10">DMAPP:tRNA dimethylallyltransferase</shortName>
        <shortName evidence="10">DMATase</shortName>
    </alternativeName>
    <alternativeName>
        <fullName evidence="10">Isopentenyl-diphosphate:tRNA isopentenyltransferase</fullName>
        <shortName evidence="10">IPP transferase</shortName>
        <shortName evidence="10">IPPT</shortName>
        <shortName evidence="10">IPTase</shortName>
    </alternativeName>
</protein>
<dbReference type="GO" id="GO:0006400">
    <property type="term" value="P:tRNA modification"/>
    <property type="evidence" value="ECO:0007669"/>
    <property type="project" value="TreeGrafter"/>
</dbReference>
<accession>A0A0R1HIP8</accession>
<comment type="subunit">
    <text evidence="10">Monomer.</text>
</comment>
<reference evidence="12 13" key="1">
    <citation type="journal article" date="2015" name="Genome Announc.">
        <title>Expanding the biotechnology potential of lactobacilli through comparative genomics of 213 strains and associated genera.</title>
        <authorList>
            <person name="Sun Z."/>
            <person name="Harris H.M."/>
            <person name="McCann A."/>
            <person name="Guo C."/>
            <person name="Argimon S."/>
            <person name="Zhang W."/>
            <person name="Yang X."/>
            <person name="Jeffery I.B."/>
            <person name="Cooney J.C."/>
            <person name="Kagawa T.F."/>
            <person name="Liu W."/>
            <person name="Song Y."/>
            <person name="Salvetti E."/>
            <person name="Wrobel A."/>
            <person name="Rasinkangas P."/>
            <person name="Parkhill J."/>
            <person name="Rea M.C."/>
            <person name="O'Sullivan O."/>
            <person name="Ritari J."/>
            <person name="Douillard F.P."/>
            <person name="Paul Ross R."/>
            <person name="Yang R."/>
            <person name="Briner A.E."/>
            <person name="Felis G.E."/>
            <person name="de Vos W.M."/>
            <person name="Barrangou R."/>
            <person name="Klaenhammer T.R."/>
            <person name="Caufield P.W."/>
            <person name="Cui Y."/>
            <person name="Zhang H."/>
            <person name="O'Toole P.W."/>
        </authorList>
    </citation>
    <scope>NUCLEOTIDE SEQUENCE [LARGE SCALE GENOMIC DNA]</scope>
    <source>
        <strain evidence="12 13">DSM 15638</strain>
    </source>
</reference>
<feature type="domain" description="Guanylate kinase-like" evidence="11">
    <location>
        <begin position="3"/>
        <end position="211"/>
    </location>
</feature>
<evidence type="ECO:0000256" key="3">
    <source>
        <dbReference type="ARBA" id="ARBA00005842"/>
    </source>
</evidence>
<sequence>MTQKVLLIVGPTAVGKTDLSIKLAKKFNGEIISGDSMQVYRKLDIGTAKVTEDEMDGIPHHLIDHKNSDERYSVAEFVEESRVAIADIAIRGKLPIIVGGTGFYLQALLDNFQLGTNNDDDLSLRGKLQERAEQLGPEAIWQELNDLDPKAALKIPINNTLRVIRALEVIQKSNELFSAQDDKKTNEYDPFIIGLSTDRAILYERINQRVDLMIQSGLVDEARWLFDQKIDDLPAGKGIGYKELYPYFENTQSLEEATELIKRNSRRYAKRQLTWFRNKMTVNWFDLIEYPEQLAMIEQQVTDWLRN</sequence>
<feature type="site" description="Interaction with substrate tRNA" evidence="10">
    <location>
        <position position="125"/>
    </location>
</feature>
<comment type="cofactor">
    <cofactor evidence="1 10">
        <name>Mg(2+)</name>
        <dbReference type="ChEBI" id="CHEBI:18420"/>
    </cofactor>
</comment>
<dbReference type="GO" id="GO:0052381">
    <property type="term" value="F:tRNA dimethylallyltransferase activity"/>
    <property type="evidence" value="ECO:0007669"/>
    <property type="project" value="UniProtKB-UniRule"/>
</dbReference>
<dbReference type="GO" id="GO:0005524">
    <property type="term" value="F:ATP binding"/>
    <property type="evidence" value="ECO:0007669"/>
    <property type="project" value="UniProtKB-UniRule"/>
</dbReference>
<comment type="similarity">
    <text evidence="3 10">Belongs to the IPP transferase family.</text>
</comment>
<feature type="region of interest" description="Interaction with substrate tRNA" evidence="10">
    <location>
        <begin position="35"/>
        <end position="38"/>
    </location>
</feature>
<keyword evidence="6 10" id="KW-0547">Nucleotide-binding</keyword>
<dbReference type="AlphaFoldDB" id="A0A0R1HIP8"/>
<dbReference type="Gene3D" id="1.10.20.140">
    <property type="match status" value="1"/>
</dbReference>
<comment type="caution">
    <text evidence="12">The sequence shown here is derived from an EMBL/GenBank/DDBJ whole genome shotgun (WGS) entry which is preliminary data.</text>
</comment>
<keyword evidence="4 10" id="KW-0808">Transferase</keyword>
<dbReference type="InterPro" id="IPR039657">
    <property type="entry name" value="Dimethylallyltransferase"/>
</dbReference>
<evidence type="ECO:0000256" key="6">
    <source>
        <dbReference type="ARBA" id="ARBA00022741"/>
    </source>
</evidence>
<keyword evidence="13" id="KW-1185">Reference proteome</keyword>
<dbReference type="STRING" id="1423719.FC66_GL000092"/>
<evidence type="ECO:0000256" key="5">
    <source>
        <dbReference type="ARBA" id="ARBA00022694"/>
    </source>
</evidence>
<organism evidence="12 13">
    <name type="scientific">Dellaglioa algida DSM 15638</name>
    <dbReference type="NCBI Taxonomy" id="1423719"/>
    <lineage>
        <taxon>Bacteria</taxon>
        <taxon>Bacillati</taxon>
        <taxon>Bacillota</taxon>
        <taxon>Bacilli</taxon>
        <taxon>Lactobacillales</taxon>
        <taxon>Lactobacillaceae</taxon>
        <taxon>Dellaglioa</taxon>
    </lineage>
</organism>
<keyword evidence="7 10" id="KW-0067">ATP-binding</keyword>
<dbReference type="Pfam" id="PF01715">
    <property type="entry name" value="IPPT"/>
    <property type="match status" value="1"/>
</dbReference>
<proteinExistence type="inferred from homology"/>
<feature type="site" description="Interaction with substrate tRNA" evidence="10">
    <location>
        <position position="101"/>
    </location>
</feature>
<evidence type="ECO:0000256" key="9">
    <source>
        <dbReference type="ARBA" id="ARBA00049563"/>
    </source>
</evidence>
<dbReference type="PANTHER" id="PTHR11088">
    <property type="entry name" value="TRNA DIMETHYLALLYLTRANSFERASE"/>
    <property type="match status" value="1"/>
</dbReference>
<gene>
    <name evidence="10" type="primary">miaA</name>
    <name evidence="12" type="ORF">FC66_GL000092</name>
</gene>
<evidence type="ECO:0000256" key="1">
    <source>
        <dbReference type="ARBA" id="ARBA00001946"/>
    </source>
</evidence>
<dbReference type="PATRIC" id="fig|1423719.4.peg.92"/>
<dbReference type="Proteomes" id="UP000051450">
    <property type="component" value="Unassembled WGS sequence"/>
</dbReference>
<dbReference type="OrthoDB" id="9776390at2"/>
<comment type="catalytic activity">
    <reaction evidence="9 10">
        <text>adenosine(37) in tRNA + dimethylallyl diphosphate = N(6)-dimethylallyladenosine(37) in tRNA + diphosphate</text>
        <dbReference type="Rhea" id="RHEA:26482"/>
        <dbReference type="Rhea" id="RHEA-COMP:10162"/>
        <dbReference type="Rhea" id="RHEA-COMP:10375"/>
        <dbReference type="ChEBI" id="CHEBI:33019"/>
        <dbReference type="ChEBI" id="CHEBI:57623"/>
        <dbReference type="ChEBI" id="CHEBI:74411"/>
        <dbReference type="ChEBI" id="CHEBI:74415"/>
        <dbReference type="EC" id="2.5.1.75"/>
    </reaction>
</comment>
<dbReference type="RefSeq" id="WP_057973414.1">
    <property type="nucleotide sequence ID" value="NZ_AZDI01000001.1"/>
</dbReference>
<dbReference type="InterPro" id="IPR027417">
    <property type="entry name" value="P-loop_NTPase"/>
</dbReference>
<comment type="function">
    <text evidence="2 10">Catalyzes the transfer of a dimethylallyl group onto the adenine at position 37 in tRNAs that read codons beginning with uridine, leading to the formation of N6-(dimethylallyl)adenosine (i(6)A).</text>
</comment>
<dbReference type="PROSITE" id="PS50052">
    <property type="entry name" value="GUANYLATE_KINASE_2"/>
    <property type="match status" value="1"/>
</dbReference>
<evidence type="ECO:0000256" key="7">
    <source>
        <dbReference type="ARBA" id="ARBA00022840"/>
    </source>
</evidence>
<keyword evidence="5 10" id="KW-0819">tRNA processing</keyword>
<evidence type="ECO:0000256" key="10">
    <source>
        <dbReference type="HAMAP-Rule" id="MF_00185"/>
    </source>
</evidence>
<feature type="binding site" evidence="10">
    <location>
        <begin position="12"/>
        <end position="17"/>
    </location>
    <ligand>
        <name>substrate</name>
    </ligand>
</feature>
<keyword evidence="8 10" id="KW-0460">Magnesium</keyword>
<dbReference type="NCBIfam" id="TIGR00174">
    <property type="entry name" value="miaA"/>
    <property type="match status" value="1"/>
</dbReference>
<dbReference type="PANTHER" id="PTHR11088:SF60">
    <property type="entry name" value="TRNA DIMETHYLALLYLTRANSFERASE"/>
    <property type="match status" value="1"/>
</dbReference>
<evidence type="ECO:0000256" key="8">
    <source>
        <dbReference type="ARBA" id="ARBA00022842"/>
    </source>
</evidence>
<evidence type="ECO:0000256" key="2">
    <source>
        <dbReference type="ARBA" id="ARBA00003213"/>
    </source>
</evidence>